<evidence type="ECO:0008006" key="3">
    <source>
        <dbReference type="Google" id="ProtNLM"/>
    </source>
</evidence>
<dbReference type="Proteomes" id="UP000464186">
    <property type="component" value="Chromosome"/>
</dbReference>
<accession>A0A6P1NPS7</accession>
<organism evidence="1 2">
    <name type="scientific">Pseudarthrobacter psychrotolerans</name>
    <dbReference type="NCBI Taxonomy" id="2697569"/>
    <lineage>
        <taxon>Bacteria</taxon>
        <taxon>Bacillati</taxon>
        <taxon>Actinomycetota</taxon>
        <taxon>Actinomycetes</taxon>
        <taxon>Micrococcales</taxon>
        <taxon>Micrococcaceae</taxon>
        <taxon>Pseudarthrobacter</taxon>
    </lineage>
</organism>
<evidence type="ECO:0000313" key="2">
    <source>
        <dbReference type="Proteomes" id="UP000464186"/>
    </source>
</evidence>
<dbReference type="KEGG" id="psey:GU243_17845"/>
<dbReference type="AlphaFoldDB" id="A0A6P1NPS7"/>
<dbReference type="EMBL" id="CP047898">
    <property type="protein sequence ID" value="QHK22406.1"/>
    <property type="molecule type" value="Genomic_DNA"/>
</dbReference>
<gene>
    <name evidence="1" type="ORF">GU243_17845</name>
</gene>
<proteinExistence type="predicted"/>
<keyword evidence="2" id="KW-1185">Reference proteome</keyword>
<protein>
    <recommendedName>
        <fullName evidence="3">META domain-containing protein</fullName>
    </recommendedName>
</protein>
<evidence type="ECO:0000313" key="1">
    <source>
        <dbReference type="EMBL" id="QHK22406.1"/>
    </source>
</evidence>
<reference evidence="1 2" key="1">
    <citation type="submission" date="2020-01" db="EMBL/GenBank/DDBJ databases">
        <title>Pseudarthrobacter psychrotolerans sp. nov., isolated from antarctic soil.</title>
        <authorList>
            <person name="Shin Y."/>
            <person name="Park W."/>
        </authorList>
    </citation>
    <scope>NUCLEOTIDE SEQUENCE [LARGE SCALE GENOMIC DNA]</scope>
    <source>
        <strain evidence="1 2">YJ56</strain>
    </source>
</reference>
<sequence length="77" mass="8160">MLGVRTECAPLSGLATITGNTLTAKDIVTGASGCTNGNSGEQHLWVTDFLKRPIQMTFSQGTLIWKSGADSLSFQID</sequence>
<name>A0A6P1NPS7_9MICC</name>